<protein>
    <recommendedName>
        <fullName evidence="15">Microsomal glutathione S-transferase 1</fullName>
        <ecNumber evidence="5">2.5.1.18</ecNumber>
    </recommendedName>
</protein>
<accession>A0A9R1SU82</accession>
<name>A0A9R1SU82_9HYME</name>
<sequence length="147" mass="16868">MSINDENFRIFAYWSSILVLKVLGMVVVIGRWRWGKRIFISPEDTIFLKGSKIGENDPDVERARRAHLNDLENIFPWAVSTALWLTTSPSTWLAALLIKTFAISRIVHSIVYAVIVIPQPARFLAFGLGFGITVYQSVDTFLYYYYT</sequence>
<evidence type="ECO:0000256" key="13">
    <source>
        <dbReference type="ARBA" id="ARBA00023136"/>
    </source>
</evidence>
<dbReference type="InterPro" id="IPR040162">
    <property type="entry name" value="MGST1-like"/>
</dbReference>
<evidence type="ECO:0000256" key="9">
    <source>
        <dbReference type="ARBA" id="ARBA00022824"/>
    </source>
</evidence>
<dbReference type="Pfam" id="PF01124">
    <property type="entry name" value="MAPEG"/>
    <property type="match status" value="1"/>
</dbReference>
<evidence type="ECO:0000256" key="16">
    <source>
        <dbReference type="ARBA" id="ARBA00049385"/>
    </source>
</evidence>
<evidence type="ECO:0000256" key="6">
    <source>
        <dbReference type="ARBA" id="ARBA00022679"/>
    </source>
</evidence>
<keyword evidence="11" id="KW-0007">Acetylation</keyword>
<evidence type="ECO:0000256" key="2">
    <source>
        <dbReference type="ARBA" id="ARBA00004294"/>
    </source>
</evidence>
<keyword evidence="12" id="KW-0496">Mitochondrion</keyword>
<keyword evidence="10 17" id="KW-1133">Transmembrane helix</keyword>
<dbReference type="GO" id="GO:0004364">
    <property type="term" value="F:glutathione transferase activity"/>
    <property type="evidence" value="ECO:0007669"/>
    <property type="project" value="UniProtKB-EC"/>
</dbReference>
<evidence type="ECO:0000256" key="12">
    <source>
        <dbReference type="ARBA" id="ARBA00023128"/>
    </source>
</evidence>
<dbReference type="KEGG" id="fas:105263008"/>
<evidence type="ECO:0000256" key="5">
    <source>
        <dbReference type="ARBA" id="ARBA00012452"/>
    </source>
</evidence>
<reference evidence="19" key="1">
    <citation type="submission" date="2025-08" db="UniProtKB">
        <authorList>
            <consortium name="RefSeq"/>
        </authorList>
    </citation>
    <scope>IDENTIFICATION</scope>
    <source>
        <strain evidence="19">USDA-PBARC FA_bdor</strain>
        <tissue evidence="19">Whole organism</tissue>
    </source>
</reference>
<dbReference type="InterPro" id="IPR023352">
    <property type="entry name" value="MAPEG-like_dom_sf"/>
</dbReference>
<dbReference type="GO" id="GO:0005789">
    <property type="term" value="C:endoplasmic reticulum membrane"/>
    <property type="evidence" value="ECO:0007669"/>
    <property type="project" value="UniProtKB-SubCell"/>
</dbReference>
<evidence type="ECO:0000256" key="3">
    <source>
        <dbReference type="ARBA" id="ARBA00004477"/>
    </source>
</evidence>
<feature type="transmembrane region" description="Helical" evidence="17">
    <location>
        <begin position="123"/>
        <end position="146"/>
    </location>
</feature>
<comment type="catalytic activity">
    <reaction evidence="16">
        <text>RX + glutathione = an S-substituted glutathione + a halide anion + H(+)</text>
        <dbReference type="Rhea" id="RHEA:16437"/>
        <dbReference type="ChEBI" id="CHEBI:15378"/>
        <dbReference type="ChEBI" id="CHEBI:16042"/>
        <dbReference type="ChEBI" id="CHEBI:17792"/>
        <dbReference type="ChEBI" id="CHEBI:57925"/>
        <dbReference type="ChEBI" id="CHEBI:90779"/>
        <dbReference type="EC" id="2.5.1.18"/>
    </reaction>
    <physiologicalReaction direction="left-to-right" evidence="16">
        <dbReference type="Rhea" id="RHEA:16438"/>
    </physiologicalReaction>
</comment>
<evidence type="ECO:0000256" key="17">
    <source>
        <dbReference type="SAM" id="Phobius"/>
    </source>
</evidence>
<dbReference type="GeneID" id="105263008"/>
<evidence type="ECO:0000256" key="15">
    <source>
        <dbReference type="ARBA" id="ARBA00039397"/>
    </source>
</evidence>
<dbReference type="AlphaFoldDB" id="A0A9R1SU82"/>
<evidence type="ECO:0000256" key="14">
    <source>
        <dbReference type="ARBA" id="ARBA00038540"/>
    </source>
</evidence>
<keyword evidence="7 17" id="KW-0812">Transmembrane</keyword>
<dbReference type="InterPro" id="IPR001129">
    <property type="entry name" value="Membr-assoc_MAPEG"/>
</dbReference>
<comment type="function">
    <text evidence="1">Conjugation of reduced glutathione to a wide number of exogenous and endogenous hydrophobic electrophiles.</text>
</comment>
<keyword evidence="18" id="KW-1185">Reference proteome</keyword>
<comment type="subunit">
    <text evidence="14">Homotrimer; The trimer binds only one molecule of glutathione.</text>
</comment>
<feature type="transmembrane region" description="Helical" evidence="17">
    <location>
        <begin position="92"/>
        <end position="117"/>
    </location>
</feature>
<proteinExistence type="inferred from homology"/>
<evidence type="ECO:0000313" key="19">
    <source>
        <dbReference type="RefSeq" id="XP_011297259.1"/>
    </source>
</evidence>
<evidence type="ECO:0000256" key="10">
    <source>
        <dbReference type="ARBA" id="ARBA00022989"/>
    </source>
</evidence>
<dbReference type="SUPFAM" id="SSF161084">
    <property type="entry name" value="MAPEG domain-like"/>
    <property type="match status" value="1"/>
</dbReference>
<organism evidence="18 19">
    <name type="scientific">Fopius arisanus</name>
    <dbReference type="NCBI Taxonomy" id="64838"/>
    <lineage>
        <taxon>Eukaryota</taxon>
        <taxon>Metazoa</taxon>
        <taxon>Ecdysozoa</taxon>
        <taxon>Arthropoda</taxon>
        <taxon>Hexapoda</taxon>
        <taxon>Insecta</taxon>
        <taxon>Pterygota</taxon>
        <taxon>Neoptera</taxon>
        <taxon>Endopterygota</taxon>
        <taxon>Hymenoptera</taxon>
        <taxon>Apocrita</taxon>
        <taxon>Ichneumonoidea</taxon>
        <taxon>Braconidae</taxon>
        <taxon>Opiinae</taxon>
        <taxon>Fopius</taxon>
    </lineage>
</organism>
<keyword evidence="8" id="KW-1000">Mitochondrion outer membrane</keyword>
<dbReference type="Gene3D" id="1.20.120.550">
    <property type="entry name" value="Membrane associated eicosanoid/glutathione metabolism-like domain"/>
    <property type="match status" value="1"/>
</dbReference>
<dbReference type="PANTHER" id="PTHR10689:SF6">
    <property type="entry name" value="MICROSOMAL GLUTATHIONE S-TRANSFERASE 1"/>
    <property type="match status" value="1"/>
</dbReference>
<evidence type="ECO:0000256" key="4">
    <source>
        <dbReference type="ARBA" id="ARBA00010459"/>
    </source>
</evidence>
<evidence type="ECO:0000256" key="7">
    <source>
        <dbReference type="ARBA" id="ARBA00022692"/>
    </source>
</evidence>
<dbReference type="Proteomes" id="UP000694866">
    <property type="component" value="Unplaced"/>
</dbReference>
<dbReference type="PANTHER" id="PTHR10689">
    <property type="entry name" value="MICROSOMAL GLUTATHIONE S-TRANSFERASE 1"/>
    <property type="match status" value="1"/>
</dbReference>
<dbReference type="EC" id="2.5.1.18" evidence="5"/>
<dbReference type="OrthoDB" id="193139at2759"/>
<evidence type="ECO:0000256" key="8">
    <source>
        <dbReference type="ARBA" id="ARBA00022787"/>
    </source>
</evidence>
<comment type="similarity">
    <text evidence="4">Belongs to the MAPEG family.</text>
</comment>
<dbReference type="RefSeq" id="XP_011297259.1">
    <property type="nucleotide sequence ID" value="XM_011298957.1"/>
</dbReference>
<keyword evidence="13 17" id="KW-0472">Membrane</keyword>
<comment type="subcellular location">
    <subcellularLocation>
        <location evidence="3">Endoplasmic reticulum membrane</location>
        <topology evidence="3">Multi-pass membrane protein</topology>
    </subcellularLocation>
    <subcellularLocation>
        <location evidence="2">Mitochondrion outer membrane</location>
    </subcellularLocation>
</comment>
<evidence type="ECO:0000313" key="18">
    <source>
        <dbReference type="Proteomes" id="UP000694866"/>
    </source>
</evidence>
<gene>
    <name evidence="19" type="primary">LOC105263008</name>
</gene>
<dbReference type="GO" id="GO:0005741">
    <property type="term" value="C:mitochondrial outer membrane"/>
    <property type="evidence" value="ECO:0007669"/>
    <property type="project" value="UniProtKB-SubCell"/>
</dbReference>
<keyword evidence="6" id="KW-0808">Transferase</keyword>
<evidence type="ECO:0000256" key="1">
    <source>
        <dbReference type="ARBA" id="ARBA00003701"/>
    </source>
</evidence>
<keyword evidence="9" id="KW-0256">Endoplasmic reticulum</keyword>
<feature type="transmembrane region" description="Helical" evidence="17">
    <location>
        <begin position="12"/>
        <end position="32"/>
    </location>
</feature>
<evidence type="ECO:0000256" key="11">
    <source>
        <dbReference type="ARBA" id="ARBA00022990"/>
    </source>
</evidence>